<keyword evidence="2" id="KW-1185">Reference proteome</keyword>
<sequence length="63" mass="7175">MKKVVSITADPLFSVLRVGLATGMIIRLIDFSGEEMRSLKLSFLRLCWIIGDPLHSQSRWNKV</sequence>
<accession>A0AAP0E9P6</accession>
<proteinExistence type="predicted"/>
<protein>
    <submittedName>
        <fullName evidence="1">Uncharacterized protein</fullName>
    </submittedName>
</protein>
<evidence type="ECO:0000313" key="2">
    <source>
        <dbReference type="Proteomes" id="UP001420932"/>
    </source>
</evidence>
<reference evidence="1 2" key="1">
    <citation type="submission" date="2024-01" db="EMBL/GenBank/DDBJ databases">
        <title>Genome assemblies of Stephania.</title>
        <authorList>
            <person name="Yang L."/>
        </authorList>
    </citation>
    <scope>NUCLEOTIDE SEQUENCE [LARGE SCALE GENOMIC DNA]</scope>
    <source>
        <strain evidence="1">YNDBR</strain>
        <tissue evidence="1">Leaf</tissue>
    </source>
</reference>
<comment type="caution">
    <text evidence="1">The sequence shown here is derived from an EMBL/GenBank/DDBJ whole genome shotgun (WGS) entry which is preliminary data.</text>
</comment>
<dbReference type="EMBL" id="JBBNAF010000013">
    <property type="protein sequence ID" value="KAK9087457.1"/>
    <property type="molecule type" value="Genomic_DNA"/>
</dbReference>
<dbReference type="Proteomes" id="UP001420932">
    <property type="component" value="Unassembled WGS sequence"/>
</dbReference>
<gene>
    <name evidence="1" type="ORF">Syun_029851</name>
</gene>
<name>A0AAP0E9P6_9MAGN</name>
<evidence type="ECO:0000313" key="1">
    <source>
        <dbReference type="EMBL" id="KAK9087457.1"/>
    </source>
</evidence>
<dbReference type="AlphaFoldDB" id="A0AAP0E9P6"/>
<organism evidence="1 2">
    <name type="scientific">Stephania yunnanensis</name>
    <dbReference type="NCBI Taxonomy" id="152371"/>
    <lineage>
        <taxon>Eukaryota</taxon>
        <taxon>Viridiplantae</taxon>
        <taxon>Streptophyta</taxon>
        <taxon>Embryophyta</taxon>
        <taxon>Tracheophyta</taxon>
        <taxon>Spermatophyta</taxon>
        <taxon>Magnoliopsida</taxon>
        <taxon>Ranunculales</taxon>
        <taxon>Menispermaceae</taxon>
        <taxon>Menispermoideae</taxon>
        <taxon>Cissampelideae</taxon>
        <taxon>Stephania</taxon>
    </lineage>
</organism>